<name>A0A3B0W341_9ZZZZ</name>
<dbReference type="GO" id="GO:0016301">
    <property type="term" value="F:kinase activity"/>
    <property type="evidence" value="ECO:0007669"/>
    <property type="project" value="UniProtKB-KW"/>
</dbReference>
<proteinExistence type="inferred from homology"/>
<reference evidence="1" key="1">
    <citation type="submission" date="2018-06" db="EMBL/GenBank/DDBJ databases">
        <authorList>
            <person name="Zhirakovskaya E."/>
        </authorList>
    </citation>
    <scope>NUCLEOTIDE SEQUENCE</scope>
</reference>
<accession>A0A3B0W341</accession>
<dbReference type="PANTHER" id="PTHR30605:SF0">
    <property type="entry name" value="ANHYDRO-N-ACETYLMURAMIC ACID KINASE"/>
    <property type="match status" value="1"/>
</dbReference>
<dbReference type="Pfam" id="PF03702">
    <property type="entry name" value="AnmK"/>
    <property type="match status" value="1"/>
</dbReference>
<sequence>MSGTSADGVDATLVEFKGGGILLHDFISPELPPPLKQQLIQLNQTATLSLEQLAQLSFDLAQQFSQATQQLLTQNGLQAKDITAIGSHGQTIYHAPHIPMTLQIGHPAFIAKTTQIQTVGDFRVDDMALSGQGAPFAPAFHHVMFETNTPCFVVNIGGIANISYLPAKHKGGEIISLGYDTGPGNALMDEICQHYFNIPFDKAGKLAKQGTRHQALLDQLLSNPYFALAHPKSTGRETFNFSWLNEQIAVVLSRSQDTTSISPVDLISTLNRFTAITIANEIHNIVQQHNLTQHTNIPVWIVGGGALNPLLIQSIQQLTSYNVQSTEVIGLNPNAIEAMMCAWLAKQRIETHTIPLSQATGAQRDAVLGGLWHP</sequence>
<dbReference type="GO" id="GO:0005524">
    <property type="term" value="F:ATP binding"/>
    <property type="evidence" value="ECO:0007669"/>
    <property type="project" value="InterPro"/>
</dbReference>
<dbReference type="EC" id="2.7.1.170" evidence="1"/>
<organism evidence="1">
    <name type="scientific">hydrothermal vent metagenome</name>
    <dbReference type="NCBI Taxonomy" id="652676"/>
    <lineage>
        <taxon>unclassified sequences</taxon>
        <taxon>metagenomes</taxon>
        <taxon>ecological metagenomes</taxon>
    </lineage>
</organism>
<dbReference type="GO" id="GO:0006040">
    <property type="term" value="P:amino sugar metabolic process"/>
    <property type="evidence" value="ECO:0007669"/>
    <property type="project" value="InterPro"/>
</dbReference>
<keyword evidence="1" id="KW-0808">Transferase</keyword>
<keyword evidence="1" id="KW-0418">Kinase</keyword>
<dbReference type="GO" id="GO:0009254">
    <property type="term" value="P:peptidoglycan turnover"/>
    <property type="evidence" value="ECO:0007669"/>
    <property type="project" value="InterPro"/>
</dbReference>
<dbReference type="AlphaFoldDB" id="A0A3B0W341"/>
<dbReference type="PANTHER" id="PTHR30605">
    <property type="entry name" value="ANHYDRO-N-ACETYLMURAMIC ACID KINASE"/>
    <property type="match status" value="1"/>
</dbReference>
<dbReference type="EMBL" id="UOFC01000119">
    <property type="protein sequence ID" value="VAW46930.1"/>
    <property type="molecule type" value="Genomic_DNA"/>
</dbReference>
<dbReference type="CDD" id="cd24050">
    <property type="entry name" value="ASKHA_NBD_ANMK"/>
    <property type="match status" value="1"/>
</dbReference>
<dbReference type="SUPFAM" id="SSF53067">
    <property type="entry name" value="Actin-like ATPase domain"/>
    <property type="match status" value="1"/>
</dbReference>
<gene>
    <name evidence="1" type="ORF">MNBD_GAMMA03-1303</name>
</gene>
<evidence type="ECO:0000313" key="1">
    <source>
        <dbReference type="EMBL" id="VAW46930.1"/>
    </source>
</evidence>
<dbReference type="GO" id="GO:0016773">
    <property type="term" value="F:phosphotransferase activity, alcohol group as acceptor"/>
    <property type="evidence" value="ECO:0007669"/>
    <property type="project" value="InterPro"/>
</dbReference>
<protein>
    <submittedName>
        <fullName evidence="1">Anhydro-N-acetylmuramic acid kinase</fullName>
        <ecNumber evidence="1">2.7.1.170</ecNumber>
    </submittedName>
</protein>
<dbReference type="InterPro" id="IPR005338">
    <property type="entry name" value="Anhydro_N_Ac-Mur_kinase"/>
</dbReference>
<dbReference type="HAMAP" id="MF_01270">
    <property type="entry name" value="AnhMurNAc_kinase"/>
    <property type="match status" value="1"/>
</dbReference>
<dbReference type="NCBIfam" id="NF007139">
    <property type="entry name" value="PRK09585.1-3"/>
    <property type="match status" value="1"/>
</dbReference>
<dbReference type="InterPro" id="IPR043129">
    <property type="entry name" value="ATPase_NBD"/>
</dbReference>
<dbReference type="Gene3D" id="3.30.420.40">
    <property type="match status" value="2"/>
</dbReference>